<evidence type="ECO:0000313" key="1">
    <source>
        <dbReference type="EMBL" id="GMS81546.1"/>
    </source>
</evidence>
<sequence>FKIREKMLNRFLPYQVDDGTIFYDHIYSPPRLFVMWEGEEIDAVLPESEELSPIGVLGNVFYFILNKYKVMLRFKTFYDDKSSSSQKKT</sequence>
<feature type="non-terminal residue" evidence="1">
    <location>
        <position position="1"/>
    </location>
</feature>
<gene>
    <name evidence="1" type="ORF">PENTCL1PPCAC_3721</name>
</gene>
<dbReference type="Proteomes" id="UP001432027">
    <property type="component" value="Unassembled WGS sequence"/>
</dbReference>
<reference evidence="1" key="1">
    <citation type="submission" date="2023-10" db="EMBL/GenBank/DDBJ databases">
        <title>Genome assembly of Pristionchus species.</title>
        <authorList>
            <person name="Yoshida K."/>
            <person name="Sommer R.J."/>
        </authorList>
    </citation>
    <scope>NUCLEOTIDE SEQUENCE</scope>
    <source>
        <strain evidence="1">RS0144</strain>
    </source>
</reference>
<name>A0AAV5SPL8_9BILA</name>
<organism evidence="1 2">
    <name type="scientific">Pristionchus entomophagus</name>
    <dbReference type="NCBI Taxonomy" id="358040"/>
    <lineage>
        <taxon>Eukaryota</taxon>
        <taxon>Metazoa</taxon>
        <taxon>Ecdysozoa</taxon>
        <taxon>Nematoda</taxon>
        <taxon>Chromadorea</taxon>
        <taxon>Rhabditida</taxon>
        <taxon>Rhabditina</taxon>
        <taxon>Diplogasteromorpha</taxon>
        <taxon>Diplogasteroidea</taxon>
        <taxon>Neodiplogasteridae</taxon>
        <taxon>Pristionchus</taxon>
    </lineage>
</organism>
<proteinExistence type="predicted"/>
<dbReference type="AlphaFoldDB" id="A0AAV5SPL8"/>
<keyword evidence="2" id="KW-1185">Reference proteome</keyword>
<dbReference type="EMBL" id="BTSX01000001">
    <property type="protein sequence ID" value="GMS81546.1"/>
    <property type="molecule type" value="Genomic_DNA"/>
</dbReference>
<comment type="caution">
    <text evidence="1">The sequence shown here is derived from an EMBL/GenBank/DDBJ whole genome shotgun (WGS) entry which is preliminary data.</text>
</comment>
<accession>A0AAV5SPL8</accession>
<protein>
    <submittedName>
        <fullName evidence="1">Uncharacterized protein</fullName>
    </submittedName>
</protein>
<evidence type="ECO:0000313" key="2">
    <source>
        <dbReference type="Proteomes" id="UP001432027"/>
    </source>
</evidence>